<accession>A0A226EJ85</accession>
<dbReference type="GO" id="GO:0031490">
    <property type="term" value="F:chromatin DNA binding"/>
    <property type="evidence" value="ECO:0007669"/>
    <property type="project" value="TreeGrafter"/>
</dbReference>
<dbReference type="GO" id="GO:0042393">
    <property type="term" value="F:histone binding"/>
    <property type="evidence" value="ECO:0007669"/>
    <property type="project" value="TreeGrafter"/>
</dbReference>
<dbReference type="InterPro" id="IPR026741">
    <property type="entry name" value="SNO"/>
</dbReference>
<dbReference type="EMBL" id="LNIX01000003">
    <property type="protein sequence ID" value="OXA57278.1"/>
    <property type="molecule type" value="Genomic_DNA"/>
</dbReference>
<dbReference type="Proteomes" id="UP000198287">
    <property type="component" value="Unassembled WGS sequence"/>
</dbReference>
<feature type="compositionally biased region" description="Basic residues" evidence="1">
    <location>
        <begin position="451"/>
        <end position="461"/>
    </location>
</feature>
<feature type="compositionally biased region" description="Basic and acidic residues" evidence="1">
    <location>
        <begin position="353"/>
        <end position="363"/>
    </location>
</feature>
<feature type="domain" description="Strawberry notch AAA" evidence="2">
    <location>
        <begin position="58"/>
        <end position="196"/>
    </location>
</feature>
<reference evidence="3 4" key="1">
    <citation type="submission" date="2015-12" db="EMBL/GenBank/DDBJ databases">
        <title>The genome of Folsomia candida.</title>
        <authorList>
            <person name="Faddeeva A."/>
            <person name="Derks M.F."/>
            <person name="Anvar Y."/>
            <person name="Smit S."/>
            <person name="Van Straalen N."/>
            <person name="Roelofs D."/>
        </authorList>
    </citation>
    <scope>NUCLEOTIDE SEQUENCE [LARGE SCALE GENOMIC DNA]</scope>
    <source>
        <strain evidence="3 4">VU population</strain>
        <tissue evidence="3">Whole body</tissue>
    </source>
</reference>
<feature type="region of interest" description="Disordered" evidence="1">
    <location>
        <begin position="353"/>
        <end position="415"/>
    </location>
</feature>
<proteinExistence type="predicted"/>
<name>A0A226EJ85_FOLCA</name>
<dbReference type="GO" id="GO:0006355">
    <property type="term" value="P:regulation of DNA-templated transcription"/>
    <property type="evidence" value="ECO:0007669"/>
    <property type="project" value="InterPro"/>
</dbReference>
<feature type="region of interest" description="Disordered" evidence="1">
    <location>
        <begin position="431"/>
        <end position="461"/>
    </location>
</feature>
<dbReference type="OrthoDB" id="421838at2759"/>
<feature type="domain" description="Strawberry notch AAA" evidence="2">
    <location>
        <begin position="210"/>
        <end position="275"/>
    </location>
</feature>
<dbReference type="PANTHER" id="PTHR12706">
    <property type="entry name" value="STRAWBERRY NOTCH-RELATED"/>
    <property type="match status" value="1"/>
</dbReference>
<feature type="compositionally biased region" description="Low complexity" evidence="1">
    <location>
        <begin position="438"/>
        <end position="450"/>
    </location>
</feature>
<evidence type="ECO:0000313" key="4">
    <source>
        <dbReference type="Proteomes" id="UP000198287"/>
    </source>
</evidence>
<gene>
    <name evidence="3" type="ORF">Fcan01_08017</name>
</gene>
<evidence type="ECO:0000256" key="1">
    <source>
        <dbReference type="SAM" id="MobiDB-lite"/>
    </source>
</evidence>
<dbReference type="PANTHER" id="PTHR12706:SF30">
    <property type="entry name" value="PROTEIN STRAWBERRY NOTCH-RELATED"/>
    <property type="match status" value="1"/>
</dbReference>
<evidence type="ECO:0000259" key="2">
    <source>
        <dbReference type="Pfam" id="PF13872"/>
    </source>
</evidence>
<keyword evidence="4" id="KW-1185">Reference proteome</keyword>
<sequence>MSRCRRRAHLLVLPPPKFNSHPHVKGRRSINDGLLLRSRERRKTTPRPYCGNCIPVRGVDAGYALNIPKTVINQGLLSAPQLEAIVYACQQHEFFLAGGDRAGYLIGDGAGVGKGRTVAGIIYENWLKGRKRAVWISVSADLKKDPIRDLKDIGAREINGKGLNEFKYERIKQDKFKNGVLFMTYSGLIGKTSKRRTEEYGLYDASRNLGIGTPFKTFGDSINSIEKRGIKVMELVAMDMKLRGDYIALQLSFKGVTFKIEDVGLTVEFVTMYNKSVDLWVHAMGKFMDAIDMLQLDGQEIKIIWSQFWGSHQRYFRYLCIAGKISRAIYIAKEDVIDGKCVVIGLQSTGEARTAEQFEKEGEPGSSSKFLEKQFPHGKVSSPPATRSNPRLKTENTNYHVKNERLDDSDDSDYEAGPSCNALVFFHTSADVSENDSDSSSSGTGSYNVGGRKRKLGKKPV</sequence>
<comment type="caution">
    <text evidence="3">The sequence shown here is derived from an EMBL/GenBank/DDBJ whole genome shotgun (WGS) entry which is preliminary data.</text>
</comment>
<dbReference type="AlphaFoldDB" id="A0A226EJ85"/>
<evidence type="ECO:0000313" key="3">
    <source>
        <dbReference type="EMBL" id="OXA57278.1"/>
    </source>
</evidence>
<dbReference type="InterPro" id="IPR039187">
    <property type="entry name" value="SNO_AAA"/>
</dbReference>
<dbReference type="Pfam" id="PF13872">
    <property type="entry name" value="AAA_34"/>
    <property type="match status" value="2"/>
</dbReference>
<dbReference type="OMA" id="FFHTSAD"/>
<dbReference type="GO" id="GO:0005634">
    <property type="term" value="C:nucleus"/>
    <property type="evidence" value="ECO:0007669"/>
    <property type="project" value="TreeGrafter"/>
</dbReference>
<protein>
    <submittedName>
        <fullName evidence="3">Protein strawberry notch</fullName>
    </submittedName>
</protein>
<feature type="compositionally biased region" description="Polar residues" evidence="1">
    <location>
        <begin position="383"/>
        <end position="400"/>
    </location>
</feature>
<organism evidence="3 4">
    <name type="scientific">Folsomia candida</name>
    <name type="common">Springtail</name>
    <dbReference type="NCBI Taxonomy" id="158441"/>
    <lineage>
        <taxon>Eukaryota</taxon>
        <taxon>Metazoa</taxon>
        <taxon>Ecdysozoa</taxon>
        <taxon>Arthropoda</taxon>
        <taxon>Hexapoda</taxon>
        <taxon>Collembola</taxon>
        <taxon>Entomobryomorpha</taxon>
        <taxon>Isotomoidea</taxon>
        <taxon>Isotomidae</taxon>
        <taxon>Proisotominae</taxon>
        <taxon>Folsomia</taxon>
    </lineage>
</organism>